<gene>
    <name evidence="1" type="ORF">LPB137_11200</name>
</gene>
<dbReference type="STRING" id="1850254.LPB137_11200"/>
<name>A0A1P8KPC9_9BACT</name>
<protein>
    <submittedName>
        <fullName evidence="1">Uncharacterized protein</fullName>
    </submittedName>
</protein>
<dbReference type="AlphaFoldDB" id="A0A1P8KPC9"/>
<dbReference type="RefSeq" id="WP_076088074.1">
    <property type="nucleotide sequence ID" value="NZ_CP019070.1"/>
</dbReference>
<keyword evidence="2" id="KW-1185">Reference proteome</keyword>
<dbReference type="EMBL" id="CP019070">
    <property type="protein sequence ID" value="APW66373.1"/>
    <property type="molecule type" value="Genomic_DNA"/>
</dbReference>
<organism evidence="1 2">
    <name type="scientific">Poseidonibacter parvus</name>
    <dbReference type="NCBI Taxonomy" id="1850254"/>
    <lineage>
        <taxon>Bacteria</taxon>
        <taxon>Pseudomonadati</taxon>
        <taxon>Campylobacterota</taxon>
        <taxon>Epsilonproteobacteria</taxon>
        <taxon>Campylobacterales</taxon>
        <taxon>Arcobacteraceae</taxon>
        <taxon>Poseidonibacter</taxon>
    </lineage>
</organism>
<proteinExistence type="predicted"/>
<sequence length="74" mass="8477">MDINEKILLLAILKKKDDETLMDIVVTLENTQLFSLKEGKKLLKKLKTEEYITDGLLTLKGNLIAKEVEAEFKI</sequence>
<dbReference type="KEGG" id="alp:LPB137_11200"/>
<evidence type="ECO:0000313" key="2">
    <source>
        <dbReference type="Proteomes" id="UP000186074"/>
    </source>
</evidence>
<reference evidence="1 2" key="1">
    <citation type="submission" date="2017-01" db="EMBL/GenBank/DDBJ databases">
        <title>Genome sequencing of Arcobacter sp. LPB0137.</title>
        <authorList>
            <person name="Lee G.-W."/>
            <person name="Yi H."/>
        </authorList>
    </citation>
    <scope>NUCLEOTIDE SEQUENCE [LARGE SCALE GENOMIC DNA]</scope>
    <source>
        <strain evidence="1 2">LPB0137</strain>
    </source>
</reference>
<dbReference type="Proteomes" id="UP000186074">
    <property type="component" value="Chromosome"/>
</dbReference>
<accession>A0A1P8KPC9</accession>
<evidence type="ECO:0000313" key="1">
    <source>
        <dbReference type="EMBL" id="APW66373.1"/>
    </source>
</evidence>